<dbReference type="Pfam" id="PF01230">
    <property type="entry name" value="HIT"/>
    <property type="match status" value="1"/>
</dbReference>
<dbReference type="RefSeq" id="WP_131280496.1">
    <property type="nucleotide sequence ID" value="NZ_JBHSLR010000009.1"/>
</dbReference>
<dbReference type="PANTHER" id="PTHR46648">
    <property type="entry name" value="HIT FAMILY PROTEIN 1"/>
    <property type="match status" value="1"/>
</dbReference>
<evidence type="ECO:0000313" key="5">
    <source>
        <dbReference type="EMBL" id="TBW22026.1"/>
    </source>
</evidence>
<feature type="short sequence motif" description="Histidine triad motif" evidence="2 3">
    <location>
        <begin position="90"/>
        <end position="94"/>
    </location>
</feature>
<dbReference type="PRINTS" id="PR00332">
    <property type="entry name" value="HISTRIAD"/>
</dbReference>
<evidence type="ECO:0000259" key="4">
    <source>
        <dbReference type="PROSITE" id="PS51084"/>
    </source>
</evidence>
<accession>A0A4Q9V0C1</accession>
<dbReference type="Proteomes" id="UP000293036">
    <property type="component" value="Unassembled WGS sequence"/>
</dbReference>
<comment type="caution">
    <text evidence="5">The sequence shown here is derived from an EMBL/GenBank/DDBJ whole genome shotgun (WGS) entry which is preliminary data.</text>
</comment>
<name>A0A4Q9V0C1_9ACTO</name>
<dbReference type="OrthoDB" id="9784774at2"/>
<proteinExistence type="predicted"/>
<reference evidence="5 6" key="1">
    <citation type="submission" date="2019-02" db="EMBL/GenBank/DDBJ databases">
        <title>Arcanobacterium bovis sp. nov., isolated from the milk of a cow with mastitis.</title>
        <authorList>
            <person name="Sammra O."/>
            <person name="Foster G."/>
            <person name="Hassan A."/>
            <person name="Alssahen M."/>
            <person name="Laemmler C."/>
            <person name="Borowiak M."/>
            <person name="Malorny B."/>
            <person name="Abdulmawjood A."/>
        </authorList>
    </citation>
    <scope>NUCLEOTIDE SEQUENCE [LARGE SCALE GENOMIC DNA]</scope>
    <source>
        <strain evidence="5 6">C605018/01/1</strain>
    </source>
</reference>
<keyword evidence="6" id="KW-1185">Reference proteome</keyword>
<dbReference type="PROSITE" id="PS51084">
    <property type="entry name" value="HIT_2"/>
    <property type="match status" value="1"/>
</dbReference>
<dbReference type="AlphaFoldDB" id="A0A4Q9V0C1"/>
<dbReference type="GO" id="GO:0003824">
    <property type="term" value="F:catalytic activity"/>
    <property type="evidence" value="ECO:0007669"/>
    <property type="project" value="InterPro"/>
</dbReference>
<evidence type="ECO:0000256" key="1">
    <source>
        <dbReference type="PIRSR" id="PIRSR601310-1"/>
    </source>
</evidence>
<evidence type="ECO:0000313" key="6">
    <source>
        <dbReference type="Proteomes" id="UP000293036"/>
    </source>
</evidence>
<dbReference type="GO" id="GO:0009117">
    <property type="term" value="P:nucleotide metabolic process"/>
    <property type="evidence" value="ECO:0007669"/>
    <property type="project" value="TreeGrafter"/>
</dbReference>
<dbReference type="PANTHER" id="PTHR46648:SF1">
    <property type="entry name" value="ADENOSINE 5'-MONOPHOSPHORAMIDASE HNT1"/>
    <property type="match status" value="1"/>
</dbReference>
<dbReference type="InterPro" id="IPR001310">
    <property type="entry name" value="Histidine_triad_HIT"/>
</dbReference>
<organism evidence="5 6">
    <name type="scientific">Arcanobacterium bovis</name>
    <dbReference type="NCBI Taxonomy" id="2529275"/>
    <lineage>
        <taxon>Bacteria</taxon>
        <taxon>Bacillati</taxon>
        <taxon>Actinomycetota</taxon>
        <taxon>Actinomycetes</taxon>
        <taxon>Actinomycetales</taxon>
        <taxon>Actinomycetaceae</taxon>
        <taxon>Arcanobacterium</taxon>
    </lineage>
</organism>
<dbReference type="InterPro" id="IPR036265">
    <property type="entry name" value="HIT-like_sf"/>
</dbReference>
<sequence length="147" mass="15873">MSIFSKIIDGELPGRFVFADDVCVAFATIEPVAPGHVLIVPRQEVDKFSDVDPEIFARMANVAQIIGRAQERAFHTERAVVSILGFDVPHTHIHVVPANSHTPGELGKAQAAPAEELDEAMTKLRVALGELGYGEFVPAQMNSLGKS</sequence>
<gene>
    <name evidence="5" type="ORF">EZJ44_04095</name>
</gene>
<dbReference type="InterPro" id="IPR011146">
    <property type="entry name" value="HIT-like"/>
</dbReference>
<dbReference type="SUPFAM" id="SSF54197">
    <property type="entry name" value="HIT-like"/>
    <property type="match status" value="1"/>
</dbReference>
<dbReference type="EMBL" id="SJDT01000003">
    <property type="protein sequence ID" value="TBW22026.1"/>
    <property type="molecule type" value="Genomic_DNA"/>
</dbReference>
<dbReference type="Gene3D" id="3.30.428.10">
    <property type="entry name" value="HIT-like"/>
    <property type="match status" value="1"/>
</dbReference>
<evidence type="ECO:0000256" key="3">
    <source>
        <dbReference type="PROSITE-ProRule" id="PRU00464"/>
    </source>
</evidence>
<protein>
    <submittedName>
        <fullName evidence="5">HIT family protein</fullName>
    </submittedName>
</protein>
<feature type="domain" description="HIT" evidence="4">
    <location>
        <begin position="3"/>
        <end position="108"/>
    </location>
</feature>
<feature type="active site" description="Tele-AMP-histidine intermediate" evidence="1">
    <location>
        <position position="92"/>
    </location>
</feature>
<evidence type="ECO:0000256" key="2">
    <source>
        <dbReference type="PIRSR" id="PIRSR601310-3"/>
    </source>
</evidence>